<dbReference type="InterPro" id="IPR002035">
    <property type="entry name" value="VWF_A"/>
</dbReference>
<dbReference type="PANTHER" id="PTHR10579:SF43">
    <property type="entry name" value="ZINC FINGER (C3HC4-TYPE RING FINGER) FAMILY PROTEIN"/>
    <property type="match status" value="1"/>
</dbReference>
<evidence type="ECO:0000313" key="4">
    <source>
        <dbReference type="Proteomes" id="UP001500016"/>
    </source>
</evidence>
<keyword evidence="4" id="KW-1185">Reference proteome</keyword>
<proteinExistence type="predicted"/>
<organism evidence="3 4">
    <name type="scientific">Streptomyces albiaxialis</name>
    <dbReference type="NCBI Taxonomy" id="329523"/>
    <lineage>
        <taxon>Bacteria</taxon>
        <taxon>Bacillati</taxon>
        <taxon>Actinomycetota</taxon>
        <taxon>Actinomycetes</taxon>
        <taxon>Kitasatosporales</taxon>
        <taxon>Streptomycetaceae</taxon>
        <taxon>Streptomyces</taxon>
    </lineage>
</organism>
<feature type="compositionally biased region" description="Gly residues" evidence="1">
    <location>
        <begin position="37"/>
        <end position="49"/>
    </location>
</feature>
<dbReference type="InterPro" id="IPR021908">
    <property type="entry name" value="YfbK_C"/>
</dbReference>
<dbReference type="Proteomes" id="UP001500016">
    <property type="component" value="Unassembled WGS sequence"/>
</dbReference>
<evidence type="ECO:0000256" key="1">
    <source>
        <dbReference type="SAM" id="MobiDB-lite"/>
    </source>
</evidence>
<dbReference type="InterPro" id="IPR051266">
    <property type="entry name" value="CLCR"/>
</dbReference>
<feature type="domain" description="VWFA" evidence="2">
    <location>
        <begin position="160"/>
        <end position="340"/>
    </location>
</feature>
<feature type="compositionally biased region" description="Basic and acidic residues" evidence="1">
    <location>
        <begin position="19"/>
        <end position="33"/>
    </location>
</feature>
<gene>
    <name evidence="3" type="ORF">GCM10009801_54100</name>
</gene>
<dbReference type="PROSITE" id="PS50234">
    <property type="entry name" value="VWFA"/>
    <property type="match status" value="1"/>
</dbReference>
<dbReference type="EMBL" id="BAAAPE010000013">
    <property type="protein sequence ID" value="GAA2089657.1"/>
    <property type="molecule type" value="Genomic_DNA"/>
</dbReference>
<accession>A0ABN2WD13</accession>
<dbReference type="PANTHER" id="PTHR10579">
    <property type="entry name" value="CALCIUM-ACTIVATED CHLORIDE CHANNEL REGULATOR"/>
    <property type="match status" value="1"/>
</dbReference>
<dbReference type="Gene3D" id="3.40.50.410">
    <property type="entry name" value="von Willebrand factor, type A domain"/>
    <property type="match status" value="1"/>
</dbReference>
<dbReference type="SUPFAM" id="SSF53300">
    <property type="entry name" value="vWA-like"/>
    <property type="match status" value="1"/>
</dbReference>
<dbReference type="SMART" id="SM00327">
    <property type="entry name" value="VWA"/>
    <property type="match status" value="1"/>
</dbReference>
<dbReference type="InterPro" id="IPR022156">
    <property type="entry name" value="Uncharacterised_YfbK_N"/>
</dbReference>
<sequence length="516" mass="54145">MTAAALLAAGCSGGGDTDSADHARKGGAKEAAPDARGPGGGYVGEGTPGPEGDAGQPGESGEPQDTSRRPDFRSTFALDVDTASYSYARRTLKSGRLPAPGTVRTEEFVNSFQQDYARPEGDGFSVSADGARTTSAGWSLLRVGLATKAQAPEADRPPAALTFVLDVSGSMAEPGRLDLAKKALRTAADHLRAEDSAALVTFSDTAKTVLPMTRLGGGGRERLRDAVAGLEPQQDTNLGAGVTRGYEEAAEGRREGGTNRVVLLSDALANTGSTDAGSILEKVSENRKKHGITLFGVGVGSDYGDDLMERLTNRGDGHTAYVSSEKEAREVFVEQLPRNVVVRARDAKAQVTFDRDAVARFRLLGYENRAVADEDFRDDSVDGGEIGPGHTVTALYAVRLKHDAEGNAARATVRWQDPETRAPHERSRRIGVDALTGDGLWGENAEGTPPRLRLAAVAAYFAHALRSDAPGPALPGAPSLRTLGAEARGLAKETGDGAVSTLAETIDRADGLRSRQ</sequence>
<evidence type="ECO:0000259" key="2">
    <source>
        <dbReference type="PROSITE" id="PS50234"/>
    </source>
</evidence>
<dbReference type="Pfam" id="PF12034">
    <property type="entry name" value="YfbK_C"/>
    <property type="match status" value="1"/>
</dbReference>
<dbReference type="Pfam" id="PF00092">
    <property type="entry name" value="VWA"/>
    <property type="match status" value="1"/>
</dbReference>
<evidence type="ECO:0000313" key="3">
    <source>
        <dbReference type="EMBL" id="GAA2089657.1"/>
    </source>
</evidence>
<feature type="region of interest" description="Disordered" evidence="1">
    <location>
        <begin position="1"/>
        <end position="75"/>
    </location>
</feature>
<name>A0ABN2WD13_9ACTN</name>
<dbReference type="Pfam" id="PF12450">
    <property type="entry name" value="vWF_A"/>
    <property type="match status" value="1"/>
</dbReference>
<reference evidence="3 4" key="1">
    <citation type="journal article" date="2019" name="Int. J. Syst. Evol. Microbiol.">
        <title>The Global Catalogue of Microorganisms (GCM) 10K type strain sequencing project: providing services to taxonomists for standard genome sequencing and annotation.</title>
        <authorList>
            <consortium name="The Broad Institute Genomics Platform"/>
            <consortium name="The Broad Institute Genome Sequencing Center for Infectious Disease"/>
            <person name="Wu L."/>
            <person name="Ma J."/>
        </authorList>
    </citation>
    <scope>NUCLEOTIDE SEQUENCE [LARGE SCALE GENOMIC DNA]</scope>
    <source>
        <strain evidence="3 4">JCM 15478</strain>
    </source>
</reference>
<protein>
    <submittedName>
        <fullName evidence="3">VWA domain-containing protein</fullName>
    </submittedName>
</protein>
<dbReference type="InterPro" id="IPR036465">
    <property type="entry name" value="vWFA_dom_sf"/>
</dbReference>
<comment type="caution">
    <text evidence="3">The sequence shown here is derived from an EMBL/GenBank/DDBJ whole genome shotgun (WGS) entry which is preliminary data.</text>
</comment>